<evidence type="ECO:0000313" key="2">
    <source>
        <dbReference type="Proteomes" id="UP000050761"/>
    </source>
</evidence>
<dbReference type="WBParaSite" id="HPBE_0001856101-mRNA-1">
    <property type="protein sequence ID" value="HPBE_0001856101-mRNA-1"/>
    <property type="gene ID" value="HPBE_0001856101"/>
</dbReference>
<dbReference type="PANTHER" id="PTHR45570">
    <property type="entry name" value="CARBOXYLIC ESTER HYDROLASE"/>
    <property type="match status" value="1"/>
</dbReference>
<name>A0A183G9E6_HELPZ</name>
<accession>A0A3P8B4J4</accession>
<evidence type="ECO:0000313" key="3">
    <source>
        <dbReference type="WBParaSite" id="HPBE_0001856101-mRNA-1"/>
    </source>
</evidence>
<gene>
    <name evidence="1" type="ORF">HPBE_LOCUS18560</name>
</gene>
<organism evidence="2 3">
    <name type="scientific">Heligmosomoides polygyrus</name>
    <name type="common">Parasitic roundworm</name>
    <dbReference type="NCBI Taxonomy" id="6339"/>
    <lineage>
        <taxon>Eukaryota</taxon>
        <taxon>Metazoa</taxon>
        <taxon>Ecdysozoa</taxon>
        <taxon>Nematoda</taxon>
        <taxon>Chromadorea</taxon>
        <taxon>Rhabditida</taxon>
        <taxon>Rhabditina</taxon>
        <taxon>Rhabditomorpha</taxon>
        <taxon>Strongyloidea</taxon>
        <taxon>Heligmosomidae</taxon>
        <taxon>Heligmosomoides</taxon>
    </lineage>
</organism>
<dbReference type="OrthoDB" id="5842897at2759"/>
<accession>A0A183G9E6</accession>
<reference evidence="3" key="2">
    <citation type="submission" date="2019-09" db="UniProtKB">
        <authorList>
            <consortium name="WormBaseParasite"/>
        </authorList>
    </citation>
    <scope>IDENTIFICATION</scope>
</reference>
<dbReference type="EMBL" id="UZAH01030771">
    <property type="protein sequence ID" value="VDP12060.1"/>
    <property type="molecule type" value="Genomic_DNA"/>
</dbReference>
<dbReference type="Gene3D" id="3.40.50.1820">
    <property type="entry name" value="alpha/beta hydrolase"/>
    <property type="match status" value="2"/>
</dbReference>
<reference evidence="1 2" key="1">
    <citation type="submission" date="2018-11" db="EMBL/GenBank/DDBJ databases">
        <authorList>
            <consortium name="Pathogen Informatics"/>
        </authorList>
    </citation>
    <scope>NUCLEOTIDE SEQUENCE [LARGE SCALE GENOMIC DNA]</scope>
</reference>
<evidence type="ECO:0000313" key="1">
    <source>
        <dbReference type="EMBL" id="VDP12060.1"/>
    </source>
</evidence>
<protein>
    <submittedName>
        <fullName evidence="3">COesterase domain-containing protein</fullName>
    </submittedName>
</protein>
<dbReference type="AlphaFoldDB" id="A0A183G9E6"/>
<dbReference type="InterPro" id="IPR029058">
    <property type="entry name" value="AB_hydrolase_fold"/>
</dbReference>
<sequence>MQNGNQYVRIYQFTHVTELGRQNVPDTGSWKPSTNRHLCFTAVYKGQDMTFLFMSETIWSSGTGVVPTADDRRVADQMGEKWTQFARDGQVNNWQPSNSQDYNYSVYKGQDMTFLFMSETVWSSGTGAVPTADDRRVADQMGEKWTQFARDGQSAARLVVIPAVSHLFVRDYRQVNNWQPSNSQDYNYCNLNPQPSIQTGYAAQARNVFNNQVDPIVKQAQTAPMYDAPPLQTQQSYAPSPAFTPGPAMNVQYSSNGPQSSAYQITYQVKNVPGK</sequence>
<dbReference type="Proteomes" id="UP000050761">
    <property type="component" value="Unassembled WGS sequence"/>
</dbReference>
<keyword evidence="2" id="KW-1185">Reference proteome</keyword>
<proteinExistence type="predicted"/>